<accession>A0A286RI79</accession>
<dbReference type="RefSeq" id="WP_157732049.1">
    <property type="nucleotide sequence ID" value="NZ_CP018477.1"/>
</dbReference>
<dbReference type="OrthoDB" id="232381at2"/>
<reference evidence="1 2" key="1">
    <citation type="journal article" name="Front. Microbiol.">
        <title>Sugar Metabolism of the First Thermophilic Planctomycete Thermogutta terrifontis: Comparative Genomic and Transcriptomic Approaches.</title>
        <authorList>
            <person name="Elcheninov A.G."/>
            <person name="Menzel P."/>
            <person name="Gudbergsdottir S.R."/>
            <person name="Slesarev A.I."/>
            <person name="Kadnikov V.V."/>
            <person name="Krogh A."/>
            <person name="Bonch-Osmolovskaya E.A."/>
            <person name="Peng X."/>
            <person name="Kublanov I.V."/>
        </authorList>
    </citation>
    <scope>NUCLEOTIDE SEQUENCE [LARGE SCALE GENOMIC DNA]</scope>
    <source>
        <strain evidence="1 2">R1</strain>
    </source>
</reference>
<dbReference type="Pfam" id="PF13692">
    <property type="entry name" value="Glyco_trans_1_4"/>
    <property type="match status" value="1"/>
</dbReference>
<proteinExistence type="predicted"/>
<dbReference type="SUPFAM" id="SSF53756">
    <property type="entry name" value="UDP-Glycosyltransferase/glycogen phosphorylase"/>
    <property type="match status" value="1"/>
</dbReference>
<dbReference type="Gene3D" id="3.40.50.2000">
    <property type="entry name" value="Glycogen Phosphorylase B"/>
    <property type="match status" value="2"/>
</dbReference>
<sequence length="376" mass="41458">MKILHVAPLSWKNPNGVTEAVTNLALAQSQFPQVQVGLLVSSVDPGPVPQLPLPVLLRRDMVHLAGWSSIWECVRSRLFVPDLVVFHSTFVPFHAWLARELRRRFVPYIVCPHGGMTREALAHKAWKKRLGRRLFFDALVAGASAIQYLSQGEYERSGDWGRPVIIAGNGVWPPPEEKLATPGRRDTREFLFLGRLQIEIKGLDVLLEAAARCQRELRQSQTRVRIVGPGCAQSETYLRDEVARHSLGDIVRVEGPVRGDAKAQAYATADVFLHPSRTEGHPTSILEALSYGVPVVVTVQTNVLHQVLAAGAGWAATHDPGDLARTLVRLARAAPQTLAAAGRAARQLALQHFTWPQAAQKTLSKYTQILRLARAA</sequence>
<gene>
    <name evidence="1" type="ORF">THTE_3053</name>
</gene>
<name>A0A286RI79_9BACT</name>
<keyword evidence="2" id="KW-1185">Reference proteome</keyword>
<protein>
    <submittedName>
        <fullName evidence="1">Putative glycosyl transferase</fullName>
    </submittedName>
</protein>
<dbReference type="AlphaFoldDB" id="A0A286RI79"/>
<keyword evidence="1" id="KW-0808">Transferase</keyword>
<dbReference type="PANTHER" id="PTHR45947:SF3">
    <property type="entry name" value="SULFOQUINOVOSYL TRANSFERASE SQD2"/>
    <property type="match status" value="1"/>
</dbReference>
<evidence type="ECO:0000313" key="2">
    <source>
        <dbReference type="Proteomes" id="UP000215086"/>
    </source>
</evidence>
<dbReference type="GO" id="GO:0016758">
    <property type="term" value="F:hexosyltransferase activity"/>
    <property type="evidence" value="ECO:0007669"/>
    <property type="project" value="TreeGrafter"/>
</dbReference>
<dbReference type="InterPro" id="IPR050194">
    <property type="entry name" value="Glycosyltransferase_grp1"/>
</dbReference>
<dbReference type="Proteomes" id="UP000215086">
    <property type="component" value="Chromosome"/>
</dbReference>
<dbReference type="KEGG" id="ttf:THTE_3053"/>
<organism evidence="1 2">
    <name type="scientific">Thermogutta terrifontis</name>
    <dbReference type="NCBI Taxonomy" id="1331910"/>
    <lineage>
        <taxon>Bacteria</taxon>
        <taxon>Pseudomonadati</taxon>
        <taxon>Planctomycetota</taxon>
        <taxon>Planctomycetia</taxon>
        <taxon>Pirellulales</taxon>
        <taxon>Thermoguttaceae</taxon>
        <taxon>Thermogutta</taxon>
    </lineage>
</organism>
<dbReference type="PANTHER" id="PTHR45947">
    <property type="entry name" value="SULFOQUINOVOSYL TRANSFERASE SQD2"/>
    <property type="match status" value="1"/>
</dbReference>
<dbReference type="EMBL" id="CP018477">
    <property type="protein sequence ID" value="ASV75655.1"/>
    <property type="molecule type" value="Genomic_DNA"/>
</dbReference>
<evidence type="ECO:0000313" key="1">
    <source>
        <dbReference type="EMBL" id="ASV75655.1"/>
    </source>
</evidence>